<evidence type="ECO:0000313" key="1">
    <source>
        <dbReference type="EMBL" id="KKL81840.1"/>
    </source>
</evidence>
<accession>A0A0F9HJI4</accession>
<evidence type="ECO:0008006" key="2">
    <source>
        <dbReference type="Google" id="ProtNLM"/>
    </source>
</evidence>
<dbReference type="EMBL" id="LAZR01022447">
    <property type="protein sequence ID" value="KKL81840.1"/>
    <property type="molecule type" value="Genomic_DNA"/>
</dbReference>
<organism evidence="1">
    <name type="scientific">marine sediment metagenome</name>
    <dbReference type="NCBI Taxonomy" id="412755"/>
    <lineage>
        <taxon>unclassified sequences</taxon>
        <taxon>metagenomes</taxon>
        <taxon>ecological metagenomes</taxon>
    </lineage>
</organism>
<reference evidence="1" key="1">
    <citation type="journal article" date="2015" name="Nature">
        <title>Complex archaea that bridge the gap between prokaryotes and eukaryotes.</title>
        <authorList>
            <person name="Spang A."/>
            <person name="Saw J.H."/>
            <person name="Jorgensen S.L."/>
            <person name="Zaremba-Niedzwiedzka K."/>
            <person name="Martijn J."/>
            <person name="Lind A.E."/>
            <person name="van Eijk R."/>
            <person name="Schleper C."/>
            <person name="Guy L."/>
            <person name="Ettema T.J."/>
        </authorList>
    </citation>
    <scope>NUCLEOTIDE SEQUENCE</scope>
</reference>
<comment type="caution">
    <text evidence="1">The sequence shown here is derived from an EMBL/GenBank/DDBJ whole genome shotgun (WGS) entry which is preliminary data.</text>
</comment>
<gene>
    <name evidence="1" type="ORF">LCGC14_1990710</name>
</gene>
<protein>
    <recommendedName>
        <fullName evidence="2">YopX protein domain-containing protein</fullName>
    </recommendedName>
</protein>
<dbReference type="AlphaFoldDB" id="A0A0F9HJI4"/>
<dbReference type="SUPFAM" id="SSF159006">
    <property type="entry name" value="YopX-like"/>
    <property type="match status" value="1"/>
</dbReference>
<proteinExistence type="predicted"/>
<sequence length="46" mass="5333">GYHWTKPHAIELPSDYYDFSEYSLNGEDLEVIGNICENPELIDAHH</sequence>
<dbReference type="Gene3D" id="2.30.30.290">
    <property type="entry name" value="YopX-like domains"/>
    <property type="match status" value="1"/>
</dbReference>
<feature type="non-terminal residue" evidence="1">
    <location>
        <position position="1"/>
    </location>
</feature>
<name>A0A0F9HJI4_9ZZZZ</name>
<dbReference type="InterPro" id="IPR023385">
    <property type="entry name" value="YopX-like_C"/>
</dbReference>